<dbReference type="CDD" id="cd01335">
    <property type="entry name" value="Radical_SAM"/>
    <property type="match status" value="1"/>
</dbReference>
<keyword evidence="5 7" id="KW-0411">Iron-sulfur</keyword>
<dbReference type="GO" id="GO:0044272">
    <property type="term" value="P:sulfur compound biosynthetic process"/>
    <property type="evidence" value="ECO:0007669"/>
    <property type="project" value="UniProtKB-ARBA"/>
</dbReference>
<feature type="binding site" evidence="7">
    <location>
        <position position="67"/>
    </location>
    <ligand>
        <name>[4Fe-4S] cluster</name>
        <dbReference type="ChEBI" id="CHEBI:49883"/>
        <note>4Fe-4S-S-AdoMet</note>
    </ligand>
</feature>
<dbReference type="InterPro" id="IPR024021">
    <property type="entry name" value="FeFe-hyd_HydE_rSAM"/>
</dbReference>
<evidence type="ECO:0000256" key="3">
    <source>
        <dbReference type="ARBA" id="ARBA00022723"/>
    </source>
</evidence>
<keyword evidence="1 7" id="KW-0004">4Fe-4S</keyword>
<dbReference type="InterPro" id="IPR058240">
    <property type="entry name" value="rSAM_sf"/>
</dbReference>
<dbReference type="SFLD" id="SFLDF00348">
    <property type="entry name" value="FeFe_hydrogenase_maturase_(Hyd"/>
    <property type="match status" value="1"/>
</dbReference>
<dbReference type="SUPFAM" id="SSF102114">
    <property type="entry name" value="Radical SAM enzymes"/>
    <property type="match status" value="1"/>
</dbReference>
<feature type="domain" description="Radical SAM core" evidence="9">
    <location>
        <begin position="46"/>
        <end position="290"/>
    </location>
</feature>
<dbReference type="GO" id="GO:0046872">
    <property type="term" value="F:metal ion binding"/>
    <property type="evidence" value="ECO:0007669"/>
    <property type="project" value="UniProtKB-KW"/>
</dbReference>
<evidence type="ECO:0000256" key="2">
    <source>
        <dbReference type="ARBA" id="ARBA00022691"/>
    </source>
</evidence>
<sequence>MKNLISKARERHKLSKSEITAVLKDDSINEYLFCAADEVRRKYIGDEVYLRALIEFSNICRCNCFYCGLRAANKDVERYRLTEDEILNCAKHAVSQGYKTIVLQSGEDLFFTAEKLAEIIKKIKSITPRHAGERAELLNEQRGFSNSDYGDDVAITLSIGERSFEEYKILKDAGADRFLLRIETTNKELYEKFHPGQNVENRKKCLYDLKILGFETGTGSLIGLPGQTEEDLAEDILFYKDLNADMIGIGPLITHERTPLAGLPNGDLTLALKVMALTRLLLPDINIPATTAMETLQPDGRILALQAGANVVMPNVTDNAHKKNYEIYPGKVSVDYTELDEKLKQIGRKISTGRGFRSDNGGFYEDCR</sequence>
<evidence type="ECO:0000256" key="7">
    <source>
        <dbReference type="PIRSR" id="PIRSR004762-1"/>
    </source>
</evidence>
<dbReference type="SFLD" id="SFLDS00029">
    <property type="entry name" value="Radical_SAM"/>
    <property type="match status" value="1"/>
</dbReference>
<dbReference type="InterPro" id="IPR034422">
    <property type="entry name" value="HydE/PylB-like"/>
</dbReference>
<reference evidence="10" key="1">
    <citation type="submission" date="2020-10" db="EMBL/GenBank/DDBJ databases">
        <authorList>
            <person name="Gilroy R."/>
        </authorList>
    </citation>
    <scope>NUCLEOTIDE SEQUENCE</scope>
    <source>
        <strain evidence="10">CHK152-2994</strain>
    </source>
</reference>
<dbReference type="SFLD" id="SFLDG01280">
    <property type="entry name" value="HydE/PylB-like"/>
    <property type="match status" value="1"/>
</dbReference>
<evidence type="ECO:0000256" key="8">
    <source>
        <dbReference type="PIRSR" id="PIRSR004762-2"/>
    </source>
</evidence>
<comment type="cofactor">
    <cofactor evidence="7">
        <name>[4Fe-4S] cluster</name>
        <dbReference type="ChEBI" id="CHEBI:49883"/>
    </cofactor>
    <text evidence="7">Binds 1 [4Fe-4S] cluster. The cluster is coordinated with 3 cysteines and an exchangeable S-adenosyl-L-methionine.</text>
</comment>
<dbReference type="EMBL" id="DVJO01000021">
    <property type="protein sequence ID" value="HIS82154.1"/>
    <property type="molecule type" value="Genomic_DNA"/>
</dbReference>
<feature type="binding site" evidence="7">
    <location>
        <position position="64"/>
    </location>
    <ligand>
        <name>[4Fe-4S] cluster</name>
        <dbReference type="ChEBI" id="CHEBI:49883"/>
        <note>4Fe-4S-S-AdoMet</note>
    </ligand>
</feature>
<dbReference type="Gene3D" id="3.20.20.70">
    <property type="entry name" value="Aldolase class I"/>
    <property type="match status" value="1"/>
</dbReference>
<keyword evidence="3" id="KW-0479">Metal-binding</keyword>
<evidence type="ECO:0000256" key="4">
    <source>
        <dbReference type="ARBA" id="ARBA00023004"/>
    </source>
</evidence>
<dbReference type="PANTHER" id="PTHR43726:SF1">
    <property type="entry name" value="BIOTIN SYNTHASE"/>
    <property type="match status" value="1"/>
</dbReference>
<dbReference type="InterPro" id="IPR007197">
    <property type="entry name" value="rSAM"/>
</dbReference>
<dbReference type="AlphaFoldDB" id="A0A9D1FU55"/>
<gene>
    <name evidence="10" type="primary">hydE</name>
    <name evidence="10" type="ORF">IAD41_00905</name>
</gene>
<dbReference type="SMART" id="SM00729">
    <property type="entry name" value="Elp3"/>
    <property type="match status" value="1"/>
</dbReference>
<reference evidence="10" key="2">
    <citation type="journal article" date="2021" name="PeerJ">
        <title>Extensive microbial diversity within the chicken gut microbiome revealed by metagenomics and culture.</title>
        <authorList>
            <person name="Gilroy R."/>
            <person name="Ravi A."/>
            <person name="Getino M."/>
            <person name="Pursley I."/>
            <person name="Horton D.L."/>
            <person name="Alikhan N.F."/>
            <person name="Baker D."/>
            <person name="Gharbi K."/>
            <person name="Hall N."/>
            <person name="Watson M."/>
            <person name="Adriaenssens E.M."/>
            <person name="Foster-Nyarko E."/>
            <person name="Jarju S."/>
            <person name="Secka A."/>
            <person name="Antonio M."/>
            <person name="Oren A."/>
            <person name="Chaudhuri R.R."/>
            <person name="La Ragione R."/>
            <person name="Hildebrand F."/>
            <person name="Pallen M.J."/>
        </authorList>
    </citation>
    <scope>NUCLEOTIDE SEQUENCE</scope>
    <source>
        <strain evidence="10">CHK152-2994</strain>
    </source>
</reference>
<accession>A0A9D1FU55</accession>
<evidence type="ECO:0000259" key="9">
    <source>
        <dbReference type="PROSITE" id="PS51918"/>
    </source>
</evidence>
<comment type="caution">
    <text evidence="10">The sequence shown here is derived from an EMBL/GenBank/DDBJ whole genome shotgun (WGS) entry which is preliminary data.</text>
</comment>
<name>A0A9D1FU55_9BACT</name>
<feature type="binding site" evidence="8">
    <location>
        <position position="183"/>
    </location>
    <ligand>
        <name>S-adenosyl-L-methionine</name>
        <dbReference type="ChEBI" id="CHEBI:59789"/>
    </ligand>
</feature>
<dbReference type="InterPro" id="IPR006638">
    <property type="entry name" value="Elp3/MiaA/NifB-like_rSAM"/>
</dbReference>
<dbReference type="InterPro" id="IPR010722">
    <property type="entry name" value="BATS_dom"/>
</dbReference>
<dbReference type="SMART" id="SM00876">
    <property type="entry name" value="BATS"/>
    <property type="match status" value="1"/>
</dbReference>
<feature type="binding site" evidence="8">
    <location>
        <position position="202"/>
    </location>
    <ligand>
        <name>S-adenosyl-L-methionine</name>
        <dbReference type="ChEBI" id="CHEBI:59789"/>
    </ligand>
</feature>
<protein>
    <submittedName>
        <fullName evidence="10">[FeFe] hydrogenase H-cluster radical SAM maturase HydE</fullName>
    </submittedName>
</protein>
<evidence type="ECO:0000256" key="5">
    <source>
        <dbReference type="ARBA" id="ARBA00023014"/>
    </source>
</evidence>
<feature type="binding site" evidence="7">
    <location>
        <position position="60"/>
    </location>
    <ligand>
        <name>[4Fe-4S] cluster</name>
        <dbReference type="ChEBI" id="CHEBI:49883"/>
        <note>4Fe-4S-S-AdoMet</note>
    </ligand>
</feature>
<dbReference type="InterPro" id="IPR013785">
    <property type="entry name" value="Aldolase_TIM"/>
</dbReference>
<dbReference type="SFLD" id="SFLDG01060">
    <property type="entry name" value="BATS_domain_containing"/>
    <property type="match status" value="1"/>
</dbReference>
<comment type="cofactor">
    <cofactor evidence="6">
        <name>[2Fe-2S] cluster</name>
        <dbReference type="ChEBI" id="CHEBI:190135"/>
    </cofactor>
</comment>
<dbReference type="Proteomes" id="UP000824139">
    <property type="component" value="Unassembled WGS sequence"/>
</dbReference>
<dbReference type="PROSITE" id="PS51918">
    <property type="entry name" value="RADICAL_SAM"/>
    <property type="match status" value="1"/>
</dbReference>
<dbReference type="PIRSF" id="PIRSF004762">
    <property type="entry name" value="CHP00423"/>
    <property type="match status" value="1"/>
</dbReference>
<evidence type="ECO:0000256" key="1">
    <source>
        <dbReference type="ARBA" id="ARBA00022485"/>
    </source>
</evidence>
<keyword evidence="4 7" id="KW-0408">Iron</keyword>
<evidence type="ECO:0000313" key="10">
    <source>
        <dbReference type="EMBL" id="HIS82154.1"/>
    </source>
</evidence>
<proteinExistence type="predicted"/>
<dbReference type="SFLD" id="SFLDG01082">
    <property type="entry name" value="B12-binding_domain_containing"/>
    <property type="match status" value="1"/>
</dbReference>
<keyword evidence="2 7" id="KW-0949">S-adenosyl-L-methionine</keyword>
<evidence type="ECO:0000313" key="11">
    <source>
        <dbReference type="Proteomes" id="UP000824139"/>
    </source>
</evidence>
<dbReference type="GO" id="GO:0051539">
    <property type="term" value="F:4 iron, 4 sulfur cluster binding"/>
    <property type="evidence" value="ECO:0007669"/>
    <property type="project" value="UniProtKB-KW"/>
</dbReference>
<organism evidence="10 11">
    <name type="scientific">Candidatus Scatenecus faecavium</name>
    <dbReference type="NCBI Taxonomy" id="2840915"/>
    <lineage>
        <taxon>Bacteria</taxon>
        <taxon>Candidatus Scatenecus</taxon>
    </lineage>
</organism>
<dbReference type="Pfam" id="PF04055">
    <property type="entry name" value="Radical_SAM"/>
    <property type="match status" value="1"/>
</dbReference>
<evidence type="ECO:0000256" key="6">
    <source>
        <dbReference type="ARBA" id="ARBA00034078"/>
    </source>
</evidence>
<dbReference type="GO" id="GO:0042364">
    <property type="term" value="P:water-soluble vitamin biosynthetic process"/>
    <property type="evidence" value="ECO:0007669"/>
    <property type="project" value="UniProtKB-ARBA"/>
</dbReference>
<dbReference type="GO" id="GO:0016740">
    <property type="term" value="F:transferase activity"/>
    <property type="evidence" value="ECO:0007669"/>
    <property type="project" value="TreeGrafter"/>
</dbReference>
<dbReference type="PANTHER" id="PTHR43726">
    <property type="entry name" value="3-METHYLORNITHINE SYNTHASE"/>
    <property type="match status" value="1"/>
</dbReference>
<feature type="binding site" evidence="8">
    <location>
        <position position="145"/>
    </location>
    <ligand>
        <name>(3R)-3-methyl-D-ornithine</name>
        <dbReference type="ChEBI" id="CHEBI:64642"/>
    </ligand>
</feature>